<protein>
    <submittedName>
        <fullName evidence="2">Uncharacterized protein</fullName>
    </submittedName>
</protein>
<feature type="compositionally biased region" description="Basic and acidic residues" evidence="1">
    <location>
        <begin position="85"/>
        <end position="98"/>
    </location>
</feature>
<proteinExistence type="predicted"/>
<reference evidence="2 3" key="1">
    <citation type="submission" date="2021-08" db="EMBL/GenBank/DDBJ databases">
        <title>Draft Genome Sequence of Phanerochaete sordida strain YK-624.</title>
        <authorList>
            <person name="Mori T."/>
            <person name="Dohra H."/>
            <person name="Suzuki T."/>
            <person name="Kawagishi H."/>
            <person name="Hirai H."/>
        </authorList>
    </citation>
    <scope>NUCLEOTIDE SEQUENCE [LARGE SCALE GENOMIC DNA]</scope>
    <source>
        <strain evidence="2 3">YK-624</strain>
    </source>
</reference>
<sequence length="254" mass="28123">MASLDAVAGPRPLRRPSAPVGMHTGGNYPPFMPAFTCRPAAESQRRFRKAQIPTHRLRSCLLQHPQSKLDPGRVTPSTLSSSSVDEPRQDAGTDHVTEKSPPSHRQRRAVRSIRCSTRVPAASTRASPPHIPPPPRRSPHCAIGHLSKFHGAHGAQRLAARRSRKRGGAARALRRAIPRDPMRCAARRDISGRMDNFSLGPHLYFHCLRSSDIIYRTLSPDSDSSTVYRHPHGLVARSETCDPLSYGLTRPFVR</sequence>
<evidence type="ECO:0000313" key="3">
    <source>
        <dbReference type="Proteomes" id="UP000703269"/>
    </source>
</evidence>
<dbReference type="AlphaFoldDB" id="A0A9P3LMX5"/>
<accession>A0A9P3LMX5</accession>
<name>A0A9P3LMX5_9APHY</name>
<gene>
    <name evidence="2" type="ORF">PsYK624_171120</name>
</gene>
<evidence type="ECO:0000313" key="2">
    <source>
        <dbReference type="EMBL" id="GJF00811.1"/>
    </source>
</evidence>
<feature type="compositionally biased region" description="Polar residues" evidence="1">
    <location>
        <begin position="75"/>
        <end position="84"/>
    </location>
</feature>
<comment type="caution">
    <text evidence="2">The sequence shown here is derived from an EMBL/GenBank/DDBJ whole genome shotgun (WGS) entry which is preliminary data.</text>
</comment>
<organism evidence="2 3">
    <name type="scientific">Phanerochaete sordida</name>
    <dbReference type="NCBI Taxonomy" id="48140"/>
    <lineage>
        <taxon>Eukaryota</taxon>
        <taxon>Fungi</taxon>
        <taxon>Dikarya</taxon>
        <taxon>Basidiomycota</taxon>
        <taxon>Agaricomycotina</taxon>
        <taxon>Agaricomycetes</taxon>
        <taxon>Polyporales</taxon>
        <taxon>Phanerochaetaceae</taxon>
        <taxon>Phanerochaete</taxon>
    </lineage>
</organism>
<keyword evidence="3" id="KW-1185">Reference proteome</keyword>
<feature type="compositionally biased region" description="Basic residues" evidence="1">
    <location>
        <begin position="102"/>
        <end position="111"/>
    </location>
</feature>
<dbReference type="EMBL" id="BPQB01000207">
    <property type="protein sequence ID" value="GJF00811.1"/>
    <property type="molecule type" value="Genomic_DNA"/>
</dbReference>
<feature type="region of interest" description="Disordered" evidence="1">
    <location>
        <begin position="58"/>
        <end position="112"/>
    </location>
</feature>
<feature type="region of interest" description="Disordered" evidence="1">
    <location>
        <begin position="117"/>
        <end position="136"/>
    </location>
</feature>
<feature type="region of interest" description="Disordered" evidence="1">
    <location>
        <begin position="1"/>
        <end position="25"/>
    </location>
</feature>
<dbReference type="Proteomes" id="UP000703269">
    <property type="component" value="Unassembled WGS sequence"/>
</dbReference>
<evidence type="ECO:0000256" key="1">
    <source>
        <dbReference type="SAM" id="MobiDB-lite"/>
    </source>
</evidence>